<dbReference type="EMBL" id="PIQN01000026">
    <property type="protein sequence ID" value="PKA39731.1"/>
    <property type="molecule type" value="Genomic_DNA"/>
</dbReference>
<dbReference type="AlphaFoldDB" id="A0A2N0D0T7"/>
<evidence type="ECO:0000313" key="2">
    <source>
        <dbReference type="Proteomes" id="UP000232164"/>
    </source>
</evidence>
<protein>
    <submittedName>
        <fullName evidence="1">Haloacid dehalogenase</fullName>
    </submittedName>
</protein>
<dbReference type="InterPro" id="IPR036412">
    <property type="entry name" value="HAD-like_sf"/>
</dbReference>
<accession>A0A2N0D0T7</accession>
<name>A0A2N0D0T7_RHISU</name>
<dbReference type="Proteomes" id="UP000232164">
    <property type="component" value="Unassembled WGS sequence"/>
</dbReference>
<dbReference type="RefSeq" id="WP_100772959.1">
    <property type="nucleotide sequence ID" value="NZ_PIQN01000026.1"/>
</dbReference>
<sequence>MTKIFFDVDGVLIDGWHADPLRRKPWDATIEADLGVDRAAFGNLFFGRSGGRSNALMAECISGKRDLAEALAEVLPEVGYHGDAKDFMRYWFEKDSNLNSEVFDLIEGIRSSGSVVELYVATGQEHHRARFLWNELGFSKLFDGMFYSAEIRYPKKDIRFFEAINSRLSIGAGECPIFFDDQPEIVAVARQAGWDANPFASASDVRQHPRLRHLWASE</sequence>
<reference evidence="1 2" key="1">
    <citation type="submission" date="2017-11" db="EMBL/GenBank/DDBJ databases">
        <authorList>
            <person name="Han C.G."/>
        </authorList>
    </citation>
    <scope>NUCLEOTIDE SEQUENCE [LARGE SCALE GENOMIC DNA]</scope>
    <source>
        <strain evidence="1 2">HCNT1</strain>
    </source>
</reference>
<dbReference type="PANTHER" id="PTHR43611:SF3">
    <property type="entry name" value="FLAVIN MONONUCLEOTIDE HYDROLASE 1, CHLOROPLATIC"/>
    <property type="match status" value="1"/>
</dbReference>
<gene>
    <name evidence="1" type="ORF">CWR43_31220</name>
</gene>
<reference evidence="1 2" key="2">
    <citation type="submission" date="2017-12" db="EMBL/GenBank/DDBJ databases">
        <title>Genome sequence of Rhizobium sullae HCNT1 isolated from Sulla coronaria nodules and featuring peculiar denitrification phenotypes.</title>
        <authorList>
            <person name="De Diego-Diaz B."/>
            <person name="Treu L."/>
            <person name="Campanaro S."/>
            <person name="Da Silva Duarte V."/>
            <person name="Basaglia M."/>
            <person name="Favaro L."/>
            <person name="Casella S."/>
            <person name="Squartini A."/>
        </authorList>
    </citation>
    <scope>NUCLEOTIDE SEQUENCE [LARGE SCALE GENOMIC DNA]</scope>
    <source>
        <strain evidence="1 2">HCNT1</strain>
    </source>
</reference>
<organism evidence="1 2">
    <name type="scientific">Rhizobium sullae</name>
    <name type="common">Rhizobium hedysari</name>
    <dbReference type="NCBI Taxonomy" id="50338"/>
    <lineage>
        <taxon>Bacteria</taxon>
        <taxon>Pseudomonadati</taxon>
        <taxon>Pseudomonadota</taxon>
        <taxon>Alphaproteobacteria</taxon>
        <taxon>Hyphomicrobiales</taxon>
        <taxon>Rhizobiaceae</taxon>
        <taxon>Rhizobium/Agrobacterium group</taxon>
        <taxon>Rhizobium</taxon>
    </lineage>
</organism>
<proteinExistence type="predicted"/>
<comment type="caution">
    <text evidence="1">The sequence shown here is derived from an EMBL/GenBank/DDBJ whole genome shotgun (WGS) entry which is preliminary data.</text>
</comment>
<evidence type="ECO:0000313" key="1">
    <source>
        <dbReference type="EMBL" id="PKA39731.1"/>
    </source>
</evidence>
<dbReference type="STRING" id="1041146.GCA_000427985_05791"/>
<dbReference type="InterPro" id="IPR023214">
    <property type="entry name" value="HAD_sf"/>
</dbReference>
<dbReference type="Gene3D" id="3.40.50.1000">
    <property type="entry name" value="HAD superfamily/HAD-like"/>
    <property type="match status" value="1"/>
</dbReference>
<dbReference type="SUPFAM" id="SSF56784">
    <property type="entry name" value="HAD-like"/>
    <property type="match status" value="1"/>
</dbReference>
<dbReference type="PANTHER" id="PTHR43611">
    <property type="entry name" value="ALPHA-D-GLUCOSE 1-PHOSPHATE PHOSPHATASE"/>
    <property type="match status" value="1"/>
</dbReference>